<evidence type="ECO:0008006" key="3">
    <source>
        <dbReference type="Google" id="ProtNLM"/>
    </source>
</evidence>
<reference evidence="1 2" key="1">
    <citation type="journal article" date="2019" name="Int. J. Syst. Evol. Microbiol.">
        <title>The Global Catalogue of Microorganisms (GCM) 10K type strain sequencing project: providing services to taxonomists for standard genome sequencing and annotation.</title>
        <authorList>
            <consortium name="The Broad Institute Genomics Platform"/>
            <consortium name="The Broad Institute Genome Sequencing Center for Infectious Disease"/>
            <person name="Wu L."/>
            <person name="Ma J."/>
        </authorList>
    </citation>
    <scope>NUCLEOTIDE SEQUENCE [LARGE SCALE GENOMIC DNA]</scope>
    <source>
        <strain evidence="1 2">JCM 16022</strain>
    </source>
</reference>
<organism evidence="1 2">
    <name type="scientific">Nocardioides koreensis</name>
    <dbReference type="NCBI Taxonomy" id="433651"/>
    <lineage>
        <taxon>Bacteria</taxon>
        <taxon>Bacillati</taxon>
        <taxon>Actinomycetota</taxon>
        <taxon>Actinomycetes</taxon>
        <taxon>Propionibacteriales</taxon>
        <taxon>Nocardioidaceae</taxon>
        <taxon>Nocardioides</taxon>
    </lineage>
</organism>
<comment type="caution">
    <text evidence="1">The sequence shown here is derived from an EMBL/GenBank/DDBJ whole genome shotgun (WGS) entry which is preliminary data.</text>
</comment>
<evidence type="ECO:0000313" key="1">
    <source>
        <dbReference type="EMBL" id="GAA2150283.1"/>
    </source>
</evidence>
<proteinExistence type="predicted"/>
<accession>A0ABN2ZYN1</accession>
<name>A0ABN2ZYN1_9ACTN</name>
<dbReference type="Proteomes" id="UP001501771">
    <property type="component" value="Unassembled WGS sequence"/>
</dbReference>
<sequence length="187" mass="21022">MLGARTSLRVIRGRRLSLGWPNMQRLRMISLWIAVIGILGTLSASVATQWLQTRAADRRSLAEEHRRISDLRREALAEFADTLMSYRRAQLHNWHEARAQGVDADQTAVAAELRELRARAWSAMYRVQLLWREKAVVAGAAGLVDAVTKLKALEDKHALGKSADQVREDLSALMDRAREESLLGSVK</sequence>
<protein>
    <recommendedName>
        <fullName evidence="3">CHASE3 domain-containing protein</fullName>
    </recommendedName>
</protein>
<gene>
    <name evidence="1" type="ORF">GCM10009844_31050</name>
</gene>
<dbReference type="EMBL" id="BAAAQR010000010">
    <property type="protein sequence ID" value="GAA2150283.1"/>
    <property type="molecule type" value="Genomic_DNA"/>
</dbReference>
<keyword evidence="2" id="KW-1185">Reference proteome</keyword>
<evidence type="ECO:0000313" key="2">
    <source>
        <dbReference type="Proteomes" id="UP001501771"/>
    </source>
</evidence>